<evidence type="ECO:0000313" key="1">
    <source>
        <dbReference type="EMBL" id="CDS38271.1"/>
    </source>
</evidence>
<accession>A0A068Y7U2</accession>
<proteinExistence type="predicted"/>
<protein>
    <submittedName>
        <fullName evidence="1">Uncharacterized protein</fullName>
    </submittedName>
</protein>
<dbReference type="Proteomes" id="UP000017246">
    <property type="component" value="Unassembled WGS sequence"/>
</dbReference>
<dbReference type="EMBL" id="LN902847">
    <property type="protein sequence ID" value="CDS38271.1"/>
    <property type="molecule type" value="Genomic_DNA"/>
</dbReference>
<organism evidence="1 2">
    <name type="scientific">Echinococcus multilocularis</name>
    <name type="common">Fox tapeworm</name>
    <dbReference type="NCBI Taxonomy" id="6211"/>
    <lineage>
        <taxon>Eukaryota</taxon>
        <taxon>Metazoa</taxon>
        <taxon>Spiralia</taxon>
        <taxon>Lophotrochozoa</taxon>
        <taxon>Platyhelminthes</taxon>
        <taxon>Cestoda</taxon>
        <taxon>Eucestoda</taxon>
        <taxon>Cyclophyllidea</taxon>
        <taxon>Taeniidae</taxon>
        <taxon>Echinococcus</taxon>
    </lineage>
</organism>
<gene>
    <name evidence="1" type="ORF">EmuJ_000564600</name>
</gene>
<sequence>MSHKWLWCPLMPCRREMDEISRLVNCPESFNINNSCSRDADVFTDTELVAIGSRNGSGGLRGALQASRIA</sequence>
<keyword evidence="2" id="KW-1185">Reference proteome</keyword>
<reference evidence="1" key="1">
    <citation type="journal article" date="2013" name="Nature">
        <title>The genomes of four tapeworm species reveal adaptations to parasitism.</title>
        <authorList>
            <person name="Tsai I.J."/>
            <person name="Zarowiecki M."/>
            <person name="Holroyd N."/>
            <person name="Garciarrubio A."/>
            <person name="Sanchez-Flores A."/>
            <person name="Brooks K.L."/>
            <person name="Tracey A."/>
            <person name="Bobes R.J."/>
            <person name="Fragoso G."/>
            <person name="Sciutto E."/>
            <person name="Aslett M."/>
            <person name="Beasley H."/>
            <person name="Bennett H.M."/>
            <person name="Cai J."/>
            <person name="Camicia F."/>
            <person name="Clark R."/>
            <person name="Cucher M."/>
            <person name="De Silva N."/>
            <person name="Day T.A."/>
            <person name="Deplazes P."/>
            <person name="Estrada K."/>
            <person name="Fernandez C."/>
            <person name="Holland P.W."/>
            <person name="Hou J."/>
            <person name="Hu S."/>
            <person name="Huckvale T."/>
            <person name="Hung S.S."/>
            <person name="Kamenetzky L."/>
            <person name="Keane J.A."/>
            <person name="Kiss F."/>
            <person name="Koziol U."/>
            <person name="Lambert O."/>
            <person name="Liu K."/>
            <person name="Luo X."/>
            <person name="Luo Y."/>
            <person name="Macchiaroli N."/>
            <person name="Nichol S."/>
            <person name="Paps J."/>
            <person name="Parkinson J."/>
            <person name="Pouchkina-Stantcheva N."/>
            <person name="Riddiford N."/>
            <person name="Rosenzvit M."/>
            <person name="Salinas G."/>
            <person name="Wasmuth J.D."/>
            <person name="Zamanian M."/>
            <person name="Zheng Y."/>
            <person name="Cai X."/>
            <person name="Soberon X."/>
            <person name="Olson P.D."/>
            <person name="Laclette J.P."/>
            <person name="Brehm K."/>
            <person name="Berriman M."/>
            <person name="Garciarrubio A."/>
            <person name="Bobes R.J."/>
            <person name="Fragoso G."/>
            <person name="Sanchez-Flores A."/>
            <person name="Estrada K."/>
            <person name="Cevallos M.A."/>
            <person name="Morett E."/>
            <person name="Gonzalez V."/>
            <person name="Portillo T."/>
            <person name="Ochoa-Leyva A."/>
            <person name="Jose M.V."/>
            <person name="Sciutto E."/>
            <person name="Landa A."/>
            <person name="Jimenez L."/>
            <person name="Valdes V."/>
            <person name="Carrero J.C."/>
            <person name="Larralde C."/>
            <person name="Morales-Montor J."/>
            <person name="Limon-Lason J."/>
            <person name="Soberon X."/>
            <person name="Laclette J.P."/>
        </authorList>
    </citation>
    <scope>NUCLEOTIDE SEQUENCE [LARGE SCALE GENOMIC DNA]</scope>
</reference>
<name>A0A068Y7U2_ECHMU</name>
<dbReference type="AlphaFoldDB" id="A0A068Y7U2"/>
<evidence type="ECO:0000313" key="2">
    <source>
        <dbReference type="Proteomes" id="UP000017246"/>
    </source>
</evidence>
<reference evidence="1" key="2">
    <citation type="submission" date="2015-11" db="EMBL/GenBank/DDBJ databases">
        <authorList>
            <person name="Zhang Y."/>
            <person name="Guo Z."/>
        </authorList>
    </citation>
    <scope>NUCLEOTIDE SEQUENCE</scope>
</reference>